<organism evidence="1 2">
    <name type="scientific">Mycobacterium colombiense</name>
    <dbReference type="NCBI Taxonomy" id="339268"/>
    <lineage>
        <taxon>Bacteria</taxon>
        <taxon>Bacillati</taxon>
        <taxon>Actinomycetota</taxon>
        <taxon>Actinomycetes</taxon>
        <taxon>Mycobacteriales</taxon>
        <taxon>Mycobacteriaceae</taxon>
        <taxon>Mycobacterium</taxon>
        <taxon>Mycobacterium avium complex (MAC)</taxon>
    </lineage>
</organism>
<accession>A0A329L4X5</accession>
<protein>
    <submittedName>
        <fullName evidence="1">Uncharacterized protein</fullName>
    </submittedName>
</protein>
<dbReference type="AlphaFoldDB" id="A0A329L4X5"/>
<evidence type="ECO:0000313" key="1">
    <source>
        <dbReference type="EMBL" id="RAV02878.1"/>
    </source>
</evidence>
<comment type="caution">
    <text evidence="1">The sequence shown here is derived from an EMBL/GenBank/DDBJ whole genome shotgun (WGS) entry which is preliminary data.</text>
</comment>
<reference evidence="1 2" key="1">
    <citation type="submission" date="2018-06" db="EMBL/GenBank/DDBJ databases">
        <title>NTM in soil in Japan.</title>
        <authorList>
            <person name="Ohya K."/>
        </authorList>
    </citation>
    <scope>NUCLEOTIDE SEQUENCE [LARGE SCALE GENOMIC DNA]</scope>
    <source>
        <strain evidence="1 2">GF28</strain>
    </source>
</reference>
<sequence length="161" mass="18352">MPDNYSLYSGMRAMGATDLGWWETMTEPDDQHREYHRPRFSAEEFLRNQLLLDGLAMCVPMAHVTSVIRREQLAETVADQHDVVLRAIRSLLDDGLMKIGDILGASDERVVPWDLSIDAAMDRLRDLFVDHYDEPALWDLRIWLQLTPEGAQVAESLVGGQ</sequence>
<evidence type="ECO:0000313" key="2">
    <source>
        <dbReference type="Proteomes" id="UP000250915"/>
    </source>
</evidence>
<dbReference type="EMBL" id="QMEV01000115">
    <property type="protein sequence ID" value="RAV02878.1"/>
    <property type="molecule type" value="Genomic_DNA"/>
</dbReference>
<name>A0A329L4X5_9MYCO</name>
<gene>
    <name evidence="1" type="ORF">DQP57_25695</name>
</gene>
<dbReference type="Proteomes" id="UP000250915">
    <property type="component" value="Unassembled WGS sequence"/>
</dbReference>
<proteinExistence type="predicted"/>